<keyword evidence="3" id="KW-1185">Reference proteome</keyword>
<reference evidence="2 3" key="1">
    <citation type="submission" date="2021-11" db="EMBL/GenBank/DDBJ databases">
        <title>Black yeast isolated from Biological Soil Crust.</title>
        <authorList>
            <person name="Kurbessoian T."/>
        </authorList>
    </citation>
    <scope>NUCLEOTIDE SEQUENCE [LARGE SCALE GENOMIC DNA]</scope>
    <source>
        <strain evidence="2 3">CCFEE 5522</strain>
    </source>
</reference>
<accession>A0AAV9JI94</accession>
<dbReference type="Proteomes" id="UP001324427">
    <property type="component" value="Unassembled WGS sequence"/>
</dbReference>
<name>A0AAV9JI94_9PEZI</name>
<proteinExistence type="predicted"/>
<organism evidence="2 3">
    <name type="scientific">Oleoguttula mirabilis</name>
    <dbReference type="NCBI Taxonomy" id="1507867"/>
    <lineage>
        <taxon>Eukaryota</taxon>
        <taxon>Fungi</taxon>
        <taxon>Dikarya</taxon>
        <taxon>Ascomycota</taxon>
        <taxon>Pezizomycotina</taxon>
        <taxon>Dothideomycetes</taxon>
        <taxon>Dothideomycetidae</taxon>
        <taxon>Mycosphaerellales</taxon>
        <taxon>Teratosphaeriaceae</taxon>
        <taxon>Oleoguttula</taxon>
    </lineage>
</organism>
<feature type="compositionally biased region" description="Polar residues" evidence="1">
    <location>
        <begin position="42"/>
        <end position="60"/>
    </location>
</feature>
<protein>
    <submittedName>
        <fullName evidence="2">Uncharacterized protein</fullName>
    </submittedName>
</protein>
<evidence type="ECO:0000313" key="3">
    <source>
        <dbReference type="Proteomes" id="UP001324427"/>
    </source>
</evidence>
<feature type="compositionally biased region" description="Basic and acidic residues" evidence="1">
    <location>
        <begin position="64"/>
        <end position="74"/>
    </location>
</feature>
<feature type="region of interest" description="Disordered" evidence="1">
    <location>
        <begin position="1"/>
        <end position="83"/>
    </location>
</feature>
<sequence length="291" mass="31941">MPPRSRAKGNLSAAKVGSSKRKTPENPPPLARTLAEGPEEGNTPSRAANWTDNARRSLTGSLADVRHQEAEPSAKRQRTSGATGVPYSDFALNMDLNILKNDASRTALGIRDMESKLEEADERNLRNETTVDGIEGTVDRIEQDVVAVKMAVDQVQDHVIVIIKEIIGEEFGLGQTLDEVKDLIEGESGLETVMAEVLDDVRETKEEVAEIKEFIDGECGLENVMREVKDDVRETKDDVAEIKDLVEGDDGLRQKVDELGSSFEEIKGTMSALHNKLDAILSRFGIDPPAY</sequence>
<gene>
    <name evidence="2" type="ORF">LTR36_004424</name>
</gene>
<dbReference type="EMBL" id="JAVFHQ010000026">
    <property type="protein sequence ID" value="KAK4544214.1"/>
    <property type="molecule type" value="Genomic_DNA"/>
</dbReference>
<dbReference type="AlphaFoldDB" id="A0AAV9JI94"/>
<evidence type="ECO:0000313" key="2">
    <source>
        <dbReference type="EMBL" id="KAK4544214.1"/>
    </source>
</evidence>
<evidence type="ECO:0000256" key="1">
    <source>
        <dbReference type="SAM" id="MobiDB-lite"/>
    </source>
</evidence>
<comment type="caution">
    <text evidence="2">The sequence shown here is derived from an EMBL/GenBank/DDBJ whole genome shotgun (WGS) entry which is preliminary data.</text>
</comment>